<dbReference type="InterPro" id="IPR020841">
    <property type="entry name" value="PKS_Beta-ketoAc_synthase_dom"/>
</dbReference>
<dbReference type="PROSITE" id="PS00606">
    <property type="entry name" value="KS3_1"/>
    <property type="match status" value="1"/>
</dbReference>
<dbReference type="GO" id="GO:0004315">
    <property type="term" value="F:3-oxoacyl-[acyl-carrier-protein] synthase activity"/>
    <property type="evidence" value="ECO:0007669"/>
    <property type="project" value="UniProtKB-EC"/>
</dbReference>
<reference evidence="4" key="1">
    <citation type="submission" date="2018-06" db="EMBL/GenBank/DDBJ databases">
        <authorList>
            <person name="Zhirakovskaya E."/>
        </authorList>
    </citation>
    <scope>NUCLEOTIDE SEQUENCE</scope>
</reference>
<keyword evidence="4" id="KW-0012">Acyltransferase</keyword>
<dbReference type="SMART" id="SM00825">
    <property type="entry name" value="PKS_KS"/>
    <property type="match status" value="1"/>
</dbReference>
<dbReference type="PANTHER" id="PTHR11712">
    <property type="entry name" value="POLYKETIDE SYNTHASE-RELATED"/>
    <property type="match status" value="1"/>
</dbReference>
<evidence type="ECO:0000313" key="4">
    <source>
        <dbReference type="EMBL" id="VAX38165.1"/>
    </source>
</evidence>
<proteinExistence type="inferred from homology"/>
<dbReference type="Gene3D" id="3.40.47.10">
    <property type="match status" value="1"/>
</dbReference>
<gene>
    <name evidence="4" type="ORF">MNBD_UNCLBAC01-590</name>
</gene>
<dbReference type="GO" id="GO:0006633">
    <property type="term" value="P:fatty acid biosynthetic process"/>
    <property type="evidence" value="ECO:0007669"/>
    <property type="project" value="InterPro"/>
</dbReference>
<dbReference type="InterPro" id="IPR014031">
    <property type="entry name" value="Ketoacyl_synth_C"/>
</dbReference>
<dbReference type="Pfam" id="PF02801">
    <property type="entry name" value="Ketoacyl-synt_C"/>
    <property type="match status" value="1"/>
</dbReference>
<evidence type="ECO:0000259" key="3">
    <source>
        <dbReference type="PROSITE" id="PS52004"/>
    </source>
</evidence>
<comment type="similarity">
    <text evidence="1">Belongs to the thiolase-like superfamily. Beta-ketoacyl-ACP synthases family.</text>
</comment>
<dbReference type="PANTHER" id="PTHR11712:SF336">
    <property type="entry name" value="3-OXOACYL-[ACYL-CARRIER-PROTEIN] SYNTHASE, MITOCHONDRIAL"/>
    <property type="match status" value="1"/>
</dbReference>
<evidence type="ECO:0000256" key="2">
    <source>
        <dbReference type="ARBA" id="ARBA00022679"/>
    </source>
</evidence>
<name>A0A3B1DZT7_9ZZZZ</name>
<dbReference type="CDD" id="cd00834">
    <property type="entry name" value="KAS_I_II"/>
    <property type="match status" value="1"/>
</dbReference>
<dbReference type="Pfam" id="PF00109">
    <property type="entry name" value="ketoacyl-synt"/>
    <property type="match status" value="1"/>
</dbReference>
<feature type="domain" description="Ketosynthase family 3 (KS3)" evidence="3">
    <location>
        <begin position="2"/>
        <end position="385"/>
    </location>
</feature>
<organism evidence="4">
    <name type="scientific">hydrothermal vent metagenome</name>
    <dbReference type="NCBI Taxonomy" id="652676"/>
    <lineage>
        <taxon>unclassified sequences</taxon>
        <taxon>metagenomes</taxon>
        <taxon>ecological metagenomes</taxon>
    </lineage>
</organism>
<dbReference type="EMBL" id="UOGJ01000151">
    <property type="protein sequence ID" value="VAX38165.1"/>
    <property type="molecule type" value="Genomic_DNA"/>
</dbReference>
<dbReference type="InterPro" id="IPR018201">
    <property type="entry name" value="Ketoacyl_synth_AS"/>
</dbReference>
<keyword evidence="2 4" id="KW-0808">Transferase</keyword>
<dbReference type="InterPro" id="IPR014030">
    <property type="entry name" value="Ketoacyl_synth_N"/>
</dbReference>
<dbReference type="GO" id="GO:0005829">
    <property type="term" value="C:cytosol"/>
    <property type="evidence" value="ECO:0007669"/>
    <property type="project" value="TreeGrafter"/>
</dbReference>
<dbReference type="PROSITE" id="PS52004">
    <property type="entry name" value="KS3_2"/>
    <property type="match status" value="1"/>
</dbReference>
<dbReference type="AlphaFoldDB" id="A0A3B1DZT7"/>
<dbReference type="InterPro" id="IPR000794">
    <property type="entry name" value="Beta-ketoacyl_synthase"/>
</dbReference>
<evidence type="ECO:0000256" key="1">
    <source>
        <dbReference type="ARBA" id="ARBA00008467"/>
    </source>
</evidence>
<dbReference type="InterPro" id="IPR016039">
    <property type="entry name" value="Thiolase-like"/>
</dbReference>
<dbReference type="SUPFAM" id="SSF53901">
    <property type="entry name" value="Thiolase-like"/>
    <property type="match status" value="1"/>
</dbReference>
<protein>
    <submittedName>
        <fullName evidence="4">3-oxoacyl-[acyl-carrier-protein] synthase, KASII</fullName>
        <ecNumber evidence="4">2.3.1.179</ecNumber>
    </submittedName>
</protein>
<accession>A0A3B1DZT7</accession>
<sequence length="387" mass="41014">MNDRVAISAMGCISAAGKNIMETLHSFEKEMSAPSAVSLFDTALKHPVFEVHNFSSKHKNRTLGLLLCALEEALEKYDLEALSSKYKVGVCIGTTVASQLNSIEFYKDYREKGHASMAPVDAYLQGNLAEAIARIYNLKGPCCVVVNACSSGADAIGVASSWLENGFCDIAIAGGADELNKIPLCGFHSLGIMSAVQCAPFDQNRKGLNLGEGAGVMILENQNVYSKRKNSPDMFIAGYGSASDAYHLTAPHPEGKGLEAAINEALLRAKIYSKDICFVNAHGTATSENDKVEGKVLNRIFGDKVNFISTKGCTGHTLGAAGAIEAVFTALTLREGKIPASFGFVKEDPDIGISPVTKTTDINGRFAISTSLAFGGNNAAVVIGKKE</sequence>
<dbReference type="EC" id="2.3.1.179" evidence="4"/>